<dbReference type="InterPro" id="IPR004158">
    <property type="entry name" value="DUF247_pln"/>
</dbReference>
<proteinExistence type="predicted"/>
<sequence>MDPLNPDYSLQQIVASVEARLNRCTVIPDTRTYTICHFPDVLAGVEDWVRSPRLASFGPCHCRKGQLLPFEECKSTFLNKFLSRTQNLERGVPFYVRELSNLKDETKRCYSPKFAMPPDGELVKMMLSDGCFTVELFRQYDEDTDFMSHLPCPIPTLISDLLKLENQLPFFVLEKLFMWSNVGQRASIRTLPDLALRFLSQAFCKSSEMVCHDVQEPKHLLDLFRRSLLPTTNSDLHRSKRYDQRHSIQSMRSRPSPFDDFTNAVLVNCVALEQCFPDESKHFTAYACFMSCLLKQPEDVGYLRSADIIKGVSQDETSFINMLNSIGTNLRATLRECYLWKQFREIHSYYNSHWASIRRTLLQHNDFMYFTFLQILVAILSWCLPAASTGS</sequence>
<reference evidence="1 2" key="1">
    <citation type="journal article" date="2024" name="G3 (Bethesda)">
        <title>Genome assembly of Hibiscus sabdariffa L. provides insights into metabolisms of medicinal natural products.</title>
        <authorList>
            <person name="Kim T."/>
        </authorList>
    </citation>
    <scope>NUCLEOTIDE SEQUENCE [LARGE SCALE GENOMIC DNA]</scope>
    <source>
        <strain evidence="1">TK-2024</strain>
        <tissue evidence="1">Old leaves</tissue>
    </source>
</reference>
<organism evidence="1 2">
    <name type="scientific">Hibiscus sabdariffa</name>
    <name type="common">roselle</name>
    <dbReference type="NCBI Taxonomy" id="183260"/>
    <lineage>
        <taxon>Eukaryota</taxon>
        <taxon>Viridiplantae</taxon>
        <taxon>Streptophyta</taxon>
        <taxon>Embryophyta</taxon>
        <taxon>Tracheophyta</taxon>
        <taxon>Spermatophyta</taxon>
        <taxon>Magnoliopsida</taxon>
        <taxon>eudicotyledons</taxon>
        <taxon>Gunneridae</taxon>
        <taxon>Pentapetalae</taxon>
        <taxon>rosids</taxon>
        <taxon>malvids</taxon>
        <taxon>Malvales</taxon>
        <taxon>Malvaceae</taxon>
        <taxon>Malvoideae</taxon>
        <taxon>Hibiscus</taxon>
    </lineage>
</organism>
<gene>
    <name evidence="1" type="ORF">V6N12_015140</name>
</gene>
<dbReference type="Pfam" id="PF03140">
    <property type="entry name" value="DUF247"/>
    <property type="match status" value="2"/>
</dbReference>
<accession>A0ABR2DMQ4</accession>
<evidence type="ECO:0000313" key="1">
    <source>
        <dbReference type="EMBL" id="KAK8542544.1"/>
    </source>
</evidence>
<name>A0ABR2DMQ4_9ROSI</name>
<dbReference type="EMBL" id="JBBPBM010000024">
    <property type="protein sequence ID" value="KAK8542544.1"/>
    <property type="molecule type" value="Genomic_DNA"/>
</dbReference>
<dbReference type="PANTHER" id="PTHR31170:SF21">
    <property type="match status" value="1"/>
</dbReference>
<dbReference type="Proteomes" id="UP001472677">
    <property type="component" value="Unassembled WGS sequence"/>
</dbReference>
<keyword evidence="2" id="KW-1185">Reference proteome</keyword>
<evidence type="ECO:0000313" key="2">
    <source>
        <dbReference type="Proteomes" id="UP001472677"/>
    </source>
</evidence>
<protein>
    <submittedName>
        <fullName evidence="1">Uncharacterized protein</fullName>
    </submittedName>
</protein>
<dbReference type="PANTHER" id="PTHR31170">
    <property type="entry name" value="BNAC04G53230D PROTEIN"/>
    <property type="match status" value="1"/>
</dbReference>
<comment type="caution">
    <text evidence="1">The sequence shown here is derived from an EMBL/GenBank/DDBJ whole genome shotgun (WGS) entry which is preliminary data.</text>
</comment>